<evidence type="ECO:0000313" key="2">
    <source>
        <dbReference type="Proteomes" id="UP000668403"/>
    </source>
</evidence>
<dbReference type="PANTHER" id="PTHR23416">
    <property type="entry name" value="SIALIC ACID SYNTHASE-RELATED"/>
    <property type="match status" value="1"/>
</dbReference>
<dbReference type="RefSeq" id="WP_208235737.1">
    <property type="nucleotide sequence ID" value="NZ_BAAAQU010000001.1"/>
</dbReference>
<reference evidence="1" key="1">
    <citation type="submission" date="2021-03" db="EMBL/GenBank/DDBJ databases">
        <title>Leucobacter chromiisoli sp. nov., isolated from chromium-containing soil of chemical plant.</title>
        <authorList>
            <person name="Xu Z."/>
        </authorList>
    </citation>
    <scope>NUCLEOTIDE SEQUENCE</scope>
    <source>
        <strain evidence="1">K 70/01</strain>
    </source>
</reference>
<protein>
    <submittedName>
        <fullName evidence="1">Acyltransferase</fullName>
    </submittedName>
</protein>
<proteinExistence type="predicted"/>
<keyword evidence="2" id="KW-1185">Reference proteome</keyword>
<accession>A0A939TLR7</accession>
<comment type="caution">
    <text evidence="1">The sequence shown here is derived from an EMBL/GenBank/DDBJ whole genome shotgun (WGS) entry which is preliminary data.</text>
</comment>
<name>A0A939TLR7_9MICO</name>
<dbReference type="InterPro" id="IPR051159">
    <property type="entry name" value="Hexapeptide_acetyltransf"/>
</dbReference>
<gene>
    <name evidence="1" type="ORF">J4H85_00075</name>
</gene>
<keyword evidence="1" id="KW-0808">Transferase</keyword>
<dbReference type="InterPro" id="IPR001451">
    <property type="entry name" value="Hexapep"/>
</dbReference>
<dbReference type="GO" id="GO:0016746">
    <property type="term" value="F:acyltransferase activity"/>
    <property type="evidence" value="ECO:0007669"/>
    <property type="project" value="UniProtKB-KW"/>
</dbReference>
<dbReference type="AlphaFoldDB" id="A0A939TLR7"/>
<dbReference type="PANTHER" id="PTHR23416:SF78">
    <property type="entry name" value="LIPOPOLYSACCHARIDE BIOSYNTHESIS O-ACETYL TRANSFERASE WBBJ-RELATED"/>
    <property type="match status" value="1"/>
</dbReference>
<dbReference type="Gene3D" id="2.160.10.10">
    <property type="entry name" value="Hexapeptide repeat proteins"/>
    <property type="match status" value="1"/>
</dbReference>
<dbReference type="Proteomes" id="UP000668403">
    <property type="component" value="Unassembled WGS sequence"/>
</dbReference>
<dbReference type="SUPFAM" id="SSF51161">
    <property type="entry name" value="Trimeric LpxA-like enzymes"/>
    <property type="match status" value="1"/>
</dbReference>
<sequence length="143" mass="14823">MDTQDGHGGLPANPYHPHAWFVGEPEIGDRCWIGAFCVVDGSGGLVIGSGCNLSAGVQIYTHSTVARCVSEGSRPIERRSTEIGDHVYFGANAVVLMGSSVGHHSVVAAGAVVAEDTVAPPYSLLRGVPAVVIEDGARKFSAH</sequence>
<dbReference type="Pfam" id="PF14602">
    <property type="entry name" value="Hexapep_2"/>
    <property type="match status" value="2"/>
</dbReference>
<dbReference type="InterPro" id="IPR011004">
    <property type="entry name" value="Trimer_LpxA-like_sf"/>
</dbReference>
<organism evidence="1 2">
    <name type="scientific">Leucobacter tardus</name>
    <dbReference type="NCBI Taxonomy" id="501483"/>
    <lineage>
        <taxon>Bacteria</taxon>
        <taxon>Bacillati</taxon>
        <taxon>Actinomycetota</taxon>
        <taxon>Actinomycetes</taxon>
        <taxon>Micrococcales</taxon>
        <taxon>Microbacteriaceae</taxon>
        <taxon>Leucobacter</taxon>
    </lineage>
</organism>
<dbReference type="EMBL" id="JAGFBF010000001">
    <property type="protein sequence ID" value="MBO2988394.1"/>
    <property type="molecule type" value="Genomic_DNA"/>
</dbReference>
<keyword evidence="1" id="KW-0012">Acyltransferase</keyword>
<evidence type="ECO:0000313" key="1">
    <source>
        <dbReference type="EMBL" id="MBO2988394.1"/>
    </source>
</evidence>